<dbReference type="EMBL" id="LAZR01005181">
    <property type="protein sequence ID" value="KKN02123.1"/>
    <property type="molecule type" value="Genomic_DNA"/>
</dbReference>
<gene>
    <name evidence="1" type="ORF">LCGC14_1120760</name>
</gene>
<reference evidence="1" key="1">
    <citation type="journal article" date="2015" name="Nature">
        <title>Complex archaea that bridge the gap between prokaryotes and eukaryotes.</title>
        <authorList>
            <person name="Spang A."/>
            <person name="Saw J.H."/>
            <person name="Jorgensen S.L."/>
            <person name="Zaremba-Niedzwiedzka K."/>
            <person name="Martijn J."/>
            <person name="Lind A.E."/>
            <person name="van Eijk R."/>
            <person name="Schleper C."/>
            <person name="Guy L."/>
            <person name="Ettema T.J."/>
        </authorList>
    </citation>
    <scope>NUCLEOTIDE SEQUENCE</scope>
</reference>
<organism evidence="1">
    <name type="scientific">marine sediment metagenome</name>
    <dbReference type="NCBI Taxonomy" id="412755"/>
    <lineage>
        <taxon>unclassified sequences</taxon>
        <taxon>metagenomes</taxon>
        <taxon>ecological metagenomes</taxon>
    </lineage>
</organism>
<proteinExistence type="predicted"/>
<name>A0A0F9Q9R1_9ZZZZ</name>
<accession>A0A0F9Q9R1</accession>
<comment type="caution">
    <text evidence="1">The sequence shown here is derived from an EMBL/GenBank/DDBJ whole genome shotgun (WGS) entry which is preliminary data.</text>
</comment>
<sequence>MSTEEDYQTEPYCFFGASKLFNELASEEAVSGPWYFCRVISIARWYDSELRSLSTLGFKIAKWWLENKKKRSKISYSDAKGRFLVFDDEKLAHQFRQWYDKQKITKYDDTNLWPTRDSFYQELEETGEIHLEQKIDVEGLFKQYKDDILTEEIFDIYCWMEDNLGKIYYWDSDLYFSNEKDAVAFKLKWM</sequence>
<protein>
    <submittedName>
        <fullName evidence="1">Uncharacterized protein</fullName>
    </submittedName>
</protein>
<dbReference type="AlphaFoldDB" id="A0A0F9Q9R1"/>
<evidence type="ECO:0000313" key="1">
    <source>
        <dbReference type="EMBL" id="KKN02123.1"/>
    </source>
</evidence>